<protein>
    <submittedName>
        <fullName evidence="1">Uncharacterized protein</fullName>
    </submittedName>
</protein>
<proteinExistence type="predicted"/>
<evidence type="ECO:0000313" key="1">
    <source>
        <dbReference type="EMBL" id="CEO97779.1"/>
    </source>
</evidence>
<reference evidence="1 2" key="1">
    <citation type="submission" date="2015-02" db="EMBL/GenBank/DDBJ databases">
        <authorList>
            <person name="Chooi Y.-H."/>
        </authorList>
    </citation>
    <scope>NUCLEOTIDE SEQUENCE [LARGE SCALE GENOMIC DNA]</scope>
    <source>
        <strain evidence="1">E3</strain>
    </source>
</reference>
<keyword evidence="2" id="KW-1185">Reference proteome</keyword>
<sequence length="95" mass="10757">MNGMLRLFWTDVTADRNWSRQTLEVLLATFGRKGKPSRFCLDGVQGRVAGLAGTLLGRVRLLDVHPNLLRIDLVAGRIKARKIHWCRALKNNHVP</sequence>
<dbReference type="AlphaFoldDB" id="A0A0G4IRK4"/>
<dbReference type="Proteomes" id="UP000039324">
    <property type="component" value="Unassembled WGS sequence"/>
</dbReference>
<organism evidence="1 2">
    <name type="scientific">Plasmodiophora brassicae</name>
    <name type="common">Clubroot disease agent</name>
    <dbReference type="NCBI Taxonomy" id="37360"/>
    <lineage>
        <taxon>Eukaryota</taxon>
        <taxon>Sar</taxon>
        <taxon>Rhizaria</taxon>
        <taxon>Endomyxa</taxon>
        <taxon>Phytomyxea</taxon>
        <taxon>Plasmodiophorida</taxon>
        <taxon>Plasmodiophoridae</taxon>
        <taxon>Plasmodiophora</taxon>
    </lineage>
</organism>
<name>A0A0G4IRK4_PLABS</name>
<dbReference type="EMBL" id="CDSF01000080">
    <property type="protein sequence ID" value="CEO97779.1"/>
    <property type="molecule type" value="Genomic_DNA"/>
</dbReference>
<evidence type="ECO:0000313" key="2">
    <source>
        <dbReference type="Proteomes" id="UP000039324"/>
    </source>
</evidence>
<accession>A0A0G4IRK4</accession>
<gene>
    <name evidence="1" type="ORF">PBRA_005893</name>
</gene>